<dbReference type="SMART" id="SM00481">
    <property type="entry name" value="POLIIIAc"/>
    <property type="match status" value="1"/>
</dbReference>
<dbReference type="KEGG" id="nall:PP769_13960"/>
<evidence type="ECO:0000259" key="8">
    <source>
        <dbReference type="SMART" id="SM00481"/>
    </source>
</evidence>
<dbReference type="CDD" id="cd04485">
    <property type="entry name" value="DnaE_OBF"/>
    <property type="match status" value="1"/>
</dbReference>
<evidence type="ECO:0000256" key="4">
    <source>
        <dbReference type="ARBA" id="ARBA00022705"/>
    </source>
</evidence>
<evidence type="ECO:0000256" key="7">
    <source>
        <dbReference type="SAM" id="MobiDB-lite"/>
    </source>
</evidence>
<dbReference type="AlphaFoldDB" id="A0AA96JRM3"/>
<evidence type="ECO:0000256" key="1">
    <source>
        <dbReference type="ARBA" id="ARBA00012417"/>
    </source>
</evidence>
<dbReference type="SUPFAM" id="SSF89550">
    <property type="entry name" value="PHP domain-like"/>
    <property type="match status" value="1"/>
</dbReference>
<dbReference type="RefSeq" id="WP_312641147.1">
    <property type="nucleotide sequence ID" value="NZ_CP116967.1"/>
</dbReference>
<dbReference type="Pfam" id="PF07733">
    <property type="entry name" value="DNA_pol3_alpha"/>
    <property type="match status" value="1"/>
</dbReference>
<protein>
    <recommendedName>
        <fullName evidence="1">DNA-directed DNA polymerase</fullName>
        <ecNumber evidence="1">2.7.7.7</ecNumber>
    </recommendedName>
</protein>
<dbReference type="Pfam" id="PF17657">
    <property type="entry name" value="DNA_pol3_finger"/>
    <property type="match status" value="1"/>
</dbReference>
<evidence type="ECO:0000313" key="9">
    <source>
        <dbReference type="EMBL" id="WNM57075.1"/>
    </source>
</evidence>
<evidence type="ECO:0000256" key="5">
    <source>
        <dbReference type="ARBA" id="ARBA00022932"/>
    </source>
</evidence>
<evidence type="ECO:0000256" key="2">
    <source>
        <dbReference type="ARBA" id="ARBA00022679"/>
    </source>
</evidence>
<comment type="catalytic activity">
    <reaction evidence="6">
        <text>DNA(n) + a 2'-deoxyribonucleoside 5'-triphosphate = DNA(n+1) + diphosphate</text>
        <dbReference type="Rhea" id="RHEA:22508"/>
        <dbReference type="Rhea" id="RHEA-COMP:17339"/>
        <dbReference type="Rhea" id="RHEA-COMP:17340"/>
        <dbReference type="ChEBI" id="CHEBI:33019"/>
        <dbReference type="ChEBI" id="CHEBI:61560"/>
        <dbReference type="ChEBI" id="CHEBI:173112"/>
        <dbReference type="EC" id="2.7.7.7"/>
    </reaction>
</comment>
<dbReference type="Pfam" id="PF14579">
    <property type="entry name" value="HHH_6"/>
    <property type="match status" value="1"/>
</dbReference>
<sequence>MSAFVHLHVHSEYSPMQGVASLETLCQTAKGQGAETLALTDTNGLYGAIRFIEVAQAHGLRPILGAELTHNRHRAVLLIKDSFGYTNLCRLLSQRHCDADFDCIAAVQEHRQGLIILSDDLSALTAWKRHSPSDLYVELSPGALMHQALAFSRRTRLPPVATNRVHFVTPQEFLFHQILRAIDLNTTLSQLPPEACCAPHHWLMPPARLASQFPHVPHAIANTWKIAQHCQTEWSFKETIFPSFRQLSDPHAFTLLREKTYDGARWRYGSLTPVVSGRIERELSVIGDKGYAHYFLVVDEIVRQAPRTCGRGSAAASIVSYCLGITHVDPIRHNLFFERFLNPGRHDPPDIDVDFPWDERDRIVDFVFARYGSRQAGMVANQNTLALRAAVREVAKVYGMPPAEIQQVSRLLTRLPLTDLPAQEFSVSPCSQSAIRQTPRLPNIRENGKLRSFPPSPSSRPHNRKRLDSHLDGAQAFTDLREPWPEIVRLALQLQGRFRHLSLHCGGIVIVPDDIRRYVPVEVAAKGIPVIQWEKDQTEDAGLVKIDLLGNRSLAVIRDALAAIAEHTGRHIDYATWDPLTDPKTQQLIQRGETIGCFYIESPATRLLLKKLWTGMPADRRMHADVFEYLVIVSSLIRPAANRFIQEFVRRAHGGAYRPLHPLVEDVLGETHGIMVYQEDVTKVAMGLAGFSVEDGDQLRKILSKKHKQRRLRDYQCQFVDGARARGVDARTIERAWAMTMSFTGYSFCKPHSASYAQVSFKSAYLRAHYPGEFMAAVISNQGGFYSTFAYLSEARRMGLTVLSSDINASGWAYEGEGTTIRMGFMQIKGIVRGFIDRLLEERSRHGLFQSFHDFLSRLNPEPAQTRLLVLAGCFDAIAGEVTRPGLLWRVYAEHPTFGVSSPRSVAQHATPLLPSVRLIPIPDEYDIERLIQHEIELFGFPLRCHPLTLYARHLQSLHITPATEMAMHIGRRIMMVGWLITEKAALTKHGNPMEFITLEDTTALYDATLFPEIFQRYGPLLTNDRPLLLEGLVEEDFTATTLTVQHMRVIG</sequence>
<keyword evidence="2" id="KW-0808">Transferase</keyword>
<keyword evidence="5" id="KW-0239">DNA-directed DNA polymerase</keyword>
<dbReference type="PANTHER" id="PTHR32294">
    <property type="entry name" value="DNA POLYMERASE III SUBUNIT ALPHA"/>
    <property type="match status" value="1"/>
</dbReference>
<keyword evidence="4" id="KW-0235">DNA replication</keyword>
<dbReference type="Pfam" id="PF02811">
    <property type="entry name" value="PHP"/>
    <property type="match status" value="1"/>
</dbReference>
<feature type="region of interest" description="Disordered" evidence="7">
    <location>
        <begin position="428"/>
        <end position="466"/>
    </location>
</feature>
<dbReference type="GO" id="GO:0006260">
    <property type="term" value="P:DNA replication"/>
    <property type="evidence" value="ECO:0007669"/>
    <property type="project" value="UniProtKB-KW"/>
</dbReference>
<dbReference type="InterPro" id="IPR004013">
    <property type="entry name" value="PHP_dom"/>
</dbReference>
<dbReference type="Proteomes" id="UP001302719">
    <property type="component" value="Chromosome"/>
</dbReference>
<dbReference type="InterPro" id="IPR004805">
    <property type="entry name" value="DnaE2/DnaE/PolC"/>
</dbReference>
<reference evidence="9 10" key="1">
    <citation type="submission" date="2023-01" db="EMBL/GenBank/DDBJ databases">
        <title>Cultivation and genomic characterization of new, ubiquitous marine nitrite-oxidizing bacteria from the Nitrospirales.</title>
        <authorList>
            <person name="Mueller A.J."/>
            <person name="Daebeler A."/>
            <person name="Herbold C.W."/>
            <person name="Kirkegaard R.H."/>
            <person name="Daims H."/>
        </authorList>
    </citation>
    <scope>NUCLEOTIDE SEQUENCE [LARGE SCALE GENOMIC DNA]</scope>
    <source>
        <strain evidence="9 10">VA</strain>
    </source>
</reference>
<dbReference type="GO" id="GO:0008408">
    <property type="term" value="F:3'-5' exonuclease activity"/>
    <property type="evidence" value="ECO:0007669"/>
    <property type="project" value="InterPro"/>
</dbReference>
<organism evidence="9 10">
    <name type="scientific">Candidatus Nitrospira allomarina</name>
    <dbReference type="NCBI Taxonomy" id="3020900"/>
    <lineage>
        <taxon>Bacteria</taxon>
        <taxon>Pseudomonadati</taxon>
        <taxon>Nitrospirota</taxon>
        <taxon>Nitrospiria</taxon>
        <taxon>Nitrospirales</taxon>
        <taxon>Nitrospiraceae</taxon>
        <taxon>Nitrospira</taxon>
    </lineage>
</organism>
<dbReference type="InterPro" id="IPR016195">
    <property type="entry name" value="Pol/histidinol_Pase-like"/>
</dbReference>
<dbReference type="EC" id="2.7.7.7" evidence="1"/>
<keyword evidence="10" id="KW-1185">Reference proteome</keyword>
<name>A0AA96JRM3_9BACT</name>
<dbReference type="InterPro" id="IPR029460">
    <property type="entry name" value="DNAPol_HHH"/>
</dbReference>
<feature type="domain" description="Polymerase/histidinol phosphatase N-terminal" evidence="8">
    <location>
        <begin position="5"/>
        <end position="72"/>
    </location>
</feature>
<dbReference type="InterPro" id="IPR003141">
    <property type="entry name" value="Pol/His_phosphatase_N"/>
</dbReference>
<evidence type="ECO:0000313" key="10">
    <source>
        <dbReference type="Proteomes" id="UP001302719"/>
    </source>
</evidence>
<dbReference type="Gene3D" id="3.20.20.140">
    <property type="entry name" value="Metal-dependent hydrolases"/>
    <property type="match status" value="1"/>
</dbReference>
<dbReference type="EMBL" id="CP116967">
    <property type="protein sequence ID" value="WNM57075.1"/>
    <property type="molecule type" value="Genomic_DNA"/>
</dbReference>
<accession>A0AA96JRM3</accession>
<dbReference type="InterPro" id="IPR011708">
    <property type="entry name" value="DNA_pol3_alpha_NTPase_dom"/>
</dbReference>
<dbReference type="GO" id="GO:0003887">
    <property type="term" value="F:DNA-directed DNA polymerase activity"/>
    <property type="evidence" value="ECO:0007669"/>
    <property type="project" value="UniProtKB-KW"/>
</dbReference>
<keyword evidence="3" id="KW-0548">Nucleotidyltransferase</keyword>
<dbReference type="NCBIfam" id="TIGR00594">
    <property type="entry name" value="polc"/>
    <property type="match status" value="1"/>
</dbReference>
<evidence type="ECO:0000256" key="6">
    <source>
        <dbReference type="ARBA" id="ARBA00049244"/>
    </source>
</evidence>
<dbReference type="Gene3D" id="1.10.150.870">
    <property type="match status" value="1"/>
</dbReference>
<proteinExistence type="predicted"/>
<evidence type="ECO:0000256" key="3">
    <source>
        <dbReference type="ARBA" id="ARBA00022695"/>
    </source>
</evidence>
<dbReference type="InterPro" id="IPR040982">
    <property type="entry name" value="DNA_pol3_finger"/>
</dbReference>
<gene>
    <name evidence="9" type="ORF">PP769_13960</name>
</gene>